<dbReference type="NCBIfam" id="NF045515">
    <property type="entry name" value="Glp_gephyrin"/>
    <property type="match status" value="1"/>
</dbReference>
<dbReference type="InterPro" id="IPR005110">
    <property type="entry name" value="MoeA_linker/N"/>
</dbReference>
<dbReference type="InterPro" id="IPR036135">
    <property type="entry name" value="MoeA_linker/N_sf"/>
</dbReference>
<evidence type="ECO:0000256" key="3">
    <source>
        <dbReference type="ARBA" id="ARBA00005046"/>
    </source>
</evidence>
<evidence type="ECO:0000256" key="1">
    <source>
        <dbReference type="ARBA" id="ARBA00001946"/>
    </source>
</evidence>
<dbReference type="PANTHER" id="PTHR10192:SF5">
    <property type="entry name" value="GEPHYRIN"/>
    <property type="match status" value="1"/>
</dbReference>
<dbReference type="RefSeq" id="WP_255844001.1">
    <property type="nucleotide sequence ID" value="NZ_CP094358.1"/>
</dbReference>
<evidence type="ECO:0000259" key="12">
    <source>
        <dbReference type="SMART" id="SM00852"/>
    </source>
</evidence>
<dbReference type="Gene3D" id="2.170.190.11">
    <property type="entry name" value="Molybdopterin biosynthesis moea protein, domain 3"/>
    <property type="match status" value="1"/>
</dbReference>
<feature type="domain" description="MoaB/Mog" evidence="12">
    <location>
        <begin position="171"/>
        <end position="309"/>
    </location>
</feature>
<comment type="function">
    <text evidence="2 11">Catalyzes the insertion of molybdate into adenylated molybdopterin with the concomitant release of AMP.</text>
</comment>
<dbReference type="GO" id="GO:0046872">
    <property type="term" value="F:metal ion binding"/>
    <property type="evidence" value="ECO:0007669"/>
    <property type="project" value="UniProtKB-UniRule"/>
</dbReference>
<evidence type="ECO:0000256" key="2">
    <source>
        <dbReference type="ARBA" id="ARBA00002901"/>
    </source>
</evidence>
<keyword evidence="8 11" id="KW-0460">Magnesium</keyword>
<evidence type="ECO:0000313" key="13">
    <source>
        <dbReference type="EMBL" id="UOB18064.1"/>
    </source>
</evidence>
<dbReference type="KEGG" id="fbm:MQE35_01890"/>
<dbReference type="CDD" id="cd00887">
    <property type="entry name" value="MoeA"/>
    <property type="match status" value="1"/>
</dbReference>
<comment type="cofactor">
    <cofactor evidence="1 11">
        <name>Mg(2+)</name>
        <dbReference type="ChEBI" id="CHEBI:18420"/>
    </cofactor>
</comment>
<dbReference type="EMBL" id="CP094358">
    <property type="protein sequence ID" value="UOB18064.1"/>
    <property type="molecule type" value="Genomic_DNA"/>
</dbReference>
<dbReference type="SMART" id="SM00852">
    <property type="entry name" value="MoCF_biosynth"/>
    <property type="match status" value="1"/>
</dbReference>
<reference evidence="13" key="1">
    <citation type="submission" date="2022-03" db="EMBL/GenBank/DDBJ databases">
        <title>Description of Abyssus ytuae gen. nov., sp. nov., a novel member of the family Flavobacteriaceae isolated from the sediment of Mariana Trench.</title>
        <authorList>
            <person name="Zhang J."/>
            <person name="Xu X."/>
        </authorList>
    </citation>
    <scope>NUCLEOTIDE SEQUENCE</scope>
    <source>
        <strain evidence="13">MT3330</strain>
    </source>
</reference>
<dbReference type="Gene3D" id="3.90.105.10">
    <property type="entry name" value="Molybdopterin biosynthesis moea protein, domain 2"/>
    <property type="match status" value="1"/>
</dbReference>
<dbReference type="NCBIfam" id="TIGR00177">
    <property type="entry name" value="molyb_syn"/>
    <property type="match status" value="1"/>
</dbReference>
<keyword evidence="6 11" id="KW-0808">Transferase</keyword>
<dbReference type="GO" id="GO:0061599">
    <property type="term" value="F:molybdopterin molybdotransferase activity"/>
    <property type="evidence" value="ECO:0007669"/>
    <property type="project" value="UniProtKB-UniRule"/>
</dbReference>
<dbReference type="EC" id="2.10.1.1" evidence="11"/>
<dbReference type="GO" id="GO:0006777">
    <property type="term" value="P:Mo-molybdopterin cofactor biosynthetic process"/>
    <property type="evidence" value="ECO:0007669"/>
    <property type="project" value="UniProtKB-UniRule"/>
</dbReference>
<gene>
    <name evidence="13" type="ORF">MQE35_01890</name>
</gene>
<comment type="similarity">
    <text evidence="4 11">Belongs to the MoeA family.</text>
</comment>
<dbReference type="Pfam" id="PF00994">
    <property type="entry name" value="MoCF_biosynth"/>
    <property type="match status" value="1"/>
</dbReference>
<evidence type="ECO:0000256" key="10">
    <source>
        <dbReference type="ARBA" id="ARBA00047317"/>
    </source>
</evidence>
<dbReference type="Proteomes" id="UP000831290">
    <property type="component" value="Chromosome"/>
</dbReference>
<dbReference type="InterPro" id="IPR038987">
    <property type="entry name" value="MoeA-like"/>
</dbReference>
<name>A0A9E6ZNP3_9FLAO</name>
<dbReference type="SUPFAM" id="SSF63867">
    <property type="entry name" value="MoeA C-terminal domain-like"/>
    <property type="match status" value="1"/>
</dbReference>
<dbReference type="Gene3D" id="3.40.980.10">
    <property type="entry name" value="MoaB/Mog-like domain"/>
    <property type="match status" value="1"/>
</dbReference>
<proteinExistence type="inferred from homology"/>
<dbReference type="AlphaFoldDB" id="A0A9E6ZNP3"/>
<comment type="catalytic activity">
    <reaction evidence="10">
        <text>adenylyl-molybdopterin + molybdate = Mo-molybdopterin + AMP + H(+)</text>
        <dbReference type="Rhea" id="RHEA:35047"/>
        <dbReference type="ChEBI" id="CHEBI:15378"/>
        <dbReference type="ChEBI" id="CHEBI:36264"/>
        <dbReference type="ChEBI" id="CHEBI:62727"/>
        <dbReference type="ChEBI" id="CHEBI:71302"/>
        <dbReference type="ChEBI" id="CHEBI:456215"/>
        <dbReference type="EC" id="2.10.1.1"/>
    </reaction>
</comment>
<keyword evidence="5 11" id="KW-0500">Molybdenum</keyword>
<dbReference type="SUPFAM" id="SSF53218">
    <property type="entry name" value="Molybdenum cofactor biosynthesis proteins"/>
    <property type="match status" value="1"/>
</dbReference>
<keyword evidence="7 11" id="KW-0479">Metal-binding</keyword>
<evidence type="ECO:0000256" key="9">
    <source>
        <dbReference type="ARBA" id="ARBA00023150"/>
    </source>
</evidence>
<dbReference type="InterPro" id="IPR005111">
    <property type="entry name" value="MoeA_C_domain_IV"/>
</dbReference>
<keyword evidence="9 11" id="KW-0501">Molybdenum cofactor biosynthesis</keyword>
<dbReference type="InterPro" id="IPR036688">
    <property type="entry name" value="MoeA_C_domain_IV_sf"/>
</dbReference>
<dbReference type="GO" id="GO:0005829">
    <property type="term" value="C:cytosol"/>
    <property type="evidence" value="ECO:0007669"/>
    <property type="project" value="TreeGrafter"/>
</dbReference>
<dbReference type="InterPro" id="IPR036425">
    <property type="entry name" value="MoaB/Mog-like_dom_sf"/>
</dbReference>
<comment type="pathway">
    <text evidence="3 11">Cofactor biosynthesis; molybdopterin biosynthesis.</text>
</comment>
<dbReference type="FunFam" id="3.40.980.10:FF:000004">
    <property type="entry name" value="Molybdopterin molybdenumtransferase"/>
    <property type="match status" value="1"/>
</dbReference>
<evidence type="ECO:0000256" key="4">
    <source>
        <dbReference type="ARBA" id="ARBA00010763"/>
    </source>
</evidence>
<dbReference type="SUPFAM" id="SSF63882">
    <property type="entry name" value="MoeA N-terminal region -like"/>
    <property type="match status" value="1"/>
</dbReference>
<dbReference type="Pfam" id="PF03454">
    <property type="entry name" value="MoeA_C"/>
    <property type="match status" value="1"/>
</dbReference>
<evidence type="ECO:0000256" key="8">
    <source>
        <dbReference type="ARBA" id="ARBA00022842"/>
    </source>
</evidence>
<accession>A0A9E6ZNP3</accession>
<protein>
    <recommendedName>
        <fullName evidence="11">Molybdopterin molybdenumtransferase</fullName>
        <ecNumber evidence="11">2.10.1.1</ecNumber>
    </recommendedName>
</protein>
<dbReference type="PANTHER" id="PTHR10192">
    <property type="entry name" value="MOLYBDOPTERIN BIOSYNTHESIS PROTEIN"/>
    <property type="match status" value="1"/>
</dbReference>
<keyword evidence="14" id="KW-1185">Reference proteome</keyword>
<evidence type="ECO:0000256" key="7">
    <source>
        <dbReference type="ARBA" id="ARBA00022723"/>
    </source>
</evidence>
<dbReference type="Gene3D" id="2.40.340.10">
    <property type="entry name" value="MoeA, C-terminal, domain IV"/>
    <property type="match status" value="1"/>
</dbReference>
<dbReference type="Pfam" id="PF03453">
    <property type="entry name" value="MoeA_N"/>
    <property type="match status" value="1"/>
</dbReference>
<evidence type="ECO:0000256" key="5">
    <source>
        <dbReference type="ARBA" id="ARBA00022505"/>
    </source>
</evidence>
<dbReference type="InterPro" id="IPR001453">
    <property type="entry name" value="MoaB/Mog_dom"/>
</dbReference>
<evidence type="ECO:0000256" key="6">
    <source>
        <dbReference type="ARBA" id="ARBA00022679"/>
    </source>
</evidence>
<evidence type="ECO:0000313" key="14">
    <source>
        <dbReference type="Proteomes" id="UP000831290"/>
    </source>
</evidence>
<sequence length="391" mass="43602">MIEVKDAIKLIEENVSVSDIKKTELNRCLNYVLADDIKSPIHLPPFRQSAMDGYAIKISDSKVYKVVGESKTGHPAPIQINEDEAVRIFTGAQVPDTADTVVIQEHVEVNDNKITIHKLPEKKANIRKVGEQIKKNEVALLKGHVINEASIGFLAGMGIDGVKIYKKPRVCIITTGDELIEPGKKLKPGKIYESNSIMLKVALKRLKITKVGIFKVKDTLEKTKDVIKKCLKKYDVLLISGGISVGDYDYVKEAMEVNNIHEIFYKVNQKPGKPLYFGKKKNQVVFALPGNPASSLTCFYIYVLPALRKMMGYSNIHLTKKKVKAPEEIPNNTGKSLFLKASAGNNKIKILEGQSSSILKSFAHSNALLYISSENKIVRKGEIVEYFDLNF</sequence>
<organism evidence="13 14">
    <name type="scientific">Abyssalbus ytuae</name>
    <dbReference type="NCBI Taxonomy" id="2926907"/>
    <lineage>
        <taxon>Bacteria</taxon>
        <taxon>Pseudomonadati</taxon>
        <taxon>Bacteroidota</taxon>
        <taxon>Flavobacteriia</taxon>
        <taxon>Flavobacteriales</taxon>
        <taxon>Flavobacteriaceae</taxon>
        <taxon>Abyssalbus</taxon>
    </lineage>
</organism>
<evidence type="ECO:0000256" key="11">
    <source>
        <dbReference type="RuleBase" id="RU365090"/>
    </source>
</evidence>